<dbReference type="STRING" id="36856.ATB98_06310"/>
<keyword evidence="1" id="KW-0732">Signal</keyword>
<evidence type="ECO:0000259" key="6">
    <source>
        <dbReference type="Pfam" id="PF25994"/>
    </source>
</evidence>
<evidence type="ECO:0000256" key="1">
    <source>
        <dbReference type="ARBA" id="ARBA00022729"/>
    </source>
</evidence>
<dbReference type="Pfam" id="PF25994">
    <property type="entry name" value="HH_AprE"/>
    <property type="match status" value="1"/>
</dbReference>
<evidence type="ECO:0000256" key="2">
    <source>
        <dbReference type="SAM" id="Coils"/>
    </source>
</evidence>
<keyword evidence="2" id="KW-0175">Coiled coil</keyword>
<dbReference type="GO" id="GO:0015159">
    <property type="term" value="F:polysaccharide transmembrane transporter activity"/>
    <property type="evidence" value="ECO:0007669"/>
    <property type="project" value="InterPro"/>
</dbReference>
<dbReference type="EMBL" id="LNQB01000083">
    <property type="protein sequence ID" value="OAP42308.1"/>
    <property type="molecule type" value="Genomic_DNA"/>
</dbReference>
<sequence>MHAVLRGLVFIVALLGADASRADGYVLDTGDMVRVTVFGEAAYPLEVVIDDRGAISLPLLGDVPARGLTPVALSKDIQRAFKERKLILEPFVKVEIGQYRPFFIAGAVAHPGSYPFQPGITVRHALALAGGFRPTTAGESVPAFKIADLRSERANLTIEEYRLKVRLARLRAESRQEKSFSVPADPPVELGELVIADIVASEQAQLRARLSAFQDEVSFIEASLSRLKKEADMVAEAREEREKAVKNQLEELNSIRTLRQKGLMTNSNVLALERAHNNYRVDLAQAELQQTRVEQEMLNLESELRRKRQTHESELIANIQDTQVALAKLASQLRYITDKLLFVFEYGEHRTLEDLQGSVKIAIFRRGQKTGQDILADENTEVKAGDVIEVSVVANKGFYAPGASGTDAGSGKADRSGHEAGVNGL</sequence>
<proteinExistence type="predicted"/>
<evidence type="ECO:0000259" key="5">
    <source>
        <dbReference type="Pfam" id="PF10531"/>
    </source>
</evidence>
<feature type="domain" description="AprE-like long alpha-helical hairpin" evidence="6">
    <location>
        <begin position="150"/>
        <end position="338"/>
    </location>
</feature>
<dbReference type="InterPro" id="IPR003715">
    <property type="entry name" value="Poly_export_N"/>
</dbReference>
<reference evidence="7 8" key="1">
    <citation type="submission" date="2015-11" db="EMBL/GenBank/DDBJ databases">
        <title>Ensifer anhuiense sp. nov., an effective nitrogen fixation bacterium with Glycine soja.</title>
        <authorList>
            <person name="Yan H."/>
            <person name="Chen W."/>
        </authorList>
    </citation>
    <scope>NUCLEOTIDE SEQUENCE [LARGE SCALE GENOMIC DNA]</scope>
    <source>
        <strain evidence="7 8">LMG 7837</strain>
    </source>
</reference>
<dbReference type="Pfam" id="PF02563">
    <property type="entry name" value="Poly_export"/>
    <property type="match status" value="1"/>
</dbReference>
<name>A0A178Y405_SINSA</name>
<dbReference type="PANTHER" id="PTHR33619:SF3">
    <property type="entry name" value="POLYSACCHARIDE EXPORT PROTEIN GFCE-RELATED"/>
    <property type="match status" value="1"/>
</dbReference>
<feature type="domain" description="Polysaccharide export protein N-terminal" evidence="4">
    <location>
        <begin position="22"/>
        <end position="96"/>
    </location>
</feature>
<evidence type="ECO:0000256" key="3">
    <source>
        <dbReference type="SAM" id="MobiDB-lite"/>
    </source>
</evidence>
<evidence type="ECO:0000313" key="8">
    <source>
        <dbReference type="Proteomes" id="UP000078507"/>
    </source>
</evidence>
<comment type="caution">
    <text evidence="7">The sequence shown here is derived from an EMBL/GenBank/DDBJ whole genome shotgun (WGS) entry which is preliminary data.</text>
</comment>
<dbReference type="InterPro" id="IPR058781">
    <property type="entry name" value="HH_AprE-like"/>
</dbReference>
<feature type="domain" description="Soluble ligand binding" evidence="5">
    <location>
        <begin position="102"/>
        <end position="137"/>
    </location>
</feature>
<accession>A0A178Y405</accession>
<dbReference type="AlphaFoldDB" id="A0A178Y405"/>
<keyword evidence="8" id="KW-1185">Reference proteome</keyword>
<dbReference type="PANTHER" id="PTHR33619">
    <property type="entry name" value="POLYSACCHARIDE EXPORT PROTEIN GFCE-RELATED"/>
    <property type="match status" value="1"/>
</dbReference>
<evidence type="ECO:0000259" key="4">
    <source>
        <dbReference type="Pfam" id="PF02563"/>
    </source>
</evidence>
<dbReference type="Pfam" id="PF10531">
    <property type="entry name" value="SLBB"/>
    <property type="match status" value="1"/>
</dbReference>
<dbReference type="InterPro" id="IPR049712">
    <property type="entry name" value="Poly_export"/>
</dbReference>
<feature type="region of interest" description="Disordered" evidence="3">
    <location>
        <begin position="404"/>
        <end position="425"/>
    </location>
</feature>
<dbReference type="InterPro" id="IPR019554">
    <property type="entry name" value="Soluble_ligand-bd"/>
</dbReference>
<protein>
    <submittedName>
        <fullName evidence="7">Exopolysaccharide biosynthesis protein</fullName>
    </submittedName>
</protein>
<dbReference type="Gene3D" id="3.30.1950.10">
    <property type="entry name" value="wza like domain"/>
    <property type="match status" value="1"/>
</dbReference>
<feature type="coiled-coil region" evidence="2">
    <location>
        <begin position="210"/>
        <end position="310"/>
    </location>
</feature>
<evidence type="ECO:0000313" key="7">
    <source>
        <dbReference type="EMBL" id="OAP42308.1"/>
    </source>
</evidence>
<organism evidence="7 8">
    <name type="scientific">Sinorhizobium saheli</name>
    <dbReference type="NCBI Taxonomy" id="36856"/>
    <lineage>
        <taxon>Bacteria</taxon>
        <taxon>Pseudomonadati</taxon>
        <taxon>Pseudomonadota</taxon>
        <taxon>Alphaproteobacteria</taxon>
        <taxon>Hyphomicrobiales</taxon>
        <taxon>Rhizobiaceae</taxon>
        <taxon>Sinorhizobium/Ensifer group</taxon>
        <taxon>Sinorhizobium</taxon>
    </lineage>
</organism>
<dbReference type="Proteomes" id="UP000078507">
    <property type="component" value="Unassembled WGS sequence"/>
</dbReference>
<gene>
    <name evidence="7" type="ORF">ATB98_06310</name>
</gene>